<organism evidence="2 3">
    <name type="scientific">Macleaya cordata</name>
    <name type="common">Five-seeded plume-poppy</name>
    <name type="synonym">Bocconia cordata</name>
    <dbReference type="NCBI Taxonomy" id="56857"/>
    <lineage>
        <taxon>Eukaryota</taxon>
        <taxon>Viridiplantae</taxon>
        <taxon>Streptophyta</taxon>
        <taxon>Embryophyta</taxon>
        <taxon>Tracheophyta</taxon>
        <taxon>Spermatophyta</taxon>
        <taxon>Magnoliopsida</taxon>
        <taxon>Ranunculales</taxon>
        <taxon>Papaveraceae</taxon>
        <taxon>Papaveroideae</taxon>
        <taxon>Macleaya</taxon>
    </lineage>
</organism>
<proteinExistence type="predicted"/>
<evidence type="ECO:0000313" key="2">
    <source>
        <dbReference type="EMBL" id="OVA20819.1"/>
    </source>
</evidence>
<accession>A0A200RDN6</accession>
<keyword evidence="1" id="KW-1133">Transmembrane helix</keyword>
<evidence type="ECO:0000256" key="1">
    <source>
        <dbReference type="SAM" id="Phobius"/>
    </source>
</evidence>
<dbReference type="STRING" id="56857.A0A200RDN6"/>
<dbReference type="EMBL" id="MVGT01000057">
    <property type="protein sequence ID" value="OVA20819.1"/>
    <property type="molecule type" value="Genomic_DNA"/>
</dbReference>
<dbReference type="Proteomes" id="UP000195402">
    <property type="component" value="Unassembled WGS sequence"/>
</dbReference>
<dbReference type="OrthoDB" id="9985979at2759"/>
<protein>
    <submittedName>
        <fullName evidence="2">Uncharacterized protein</fullName>
    </submittedName>
</protein>
<keyword evidence="1" id="KW-0812">Transmembrane</keyword>
<dbReference type="InParanoid" id="A0A200RDN6"/>
<feature type="transmembrane region" description="Helical" evidence="1">
    <location>
        <begin position="20"/>
        <end position="41"/>
    </location>
</feature>
<reference evidence="2 3" key="1">
    <citation type="journal article" date="2017" name="Mol. Plant">
        <title>The Genome of Medicinal Plant Macleaya cordata Provides New Insights into Benzylisoquinoline Alkaloids Metabolism.</title>
        <authorList>
            <person name="Liu X."/>
            <person name="Liu Y."/>
            <person name="Huang P."/>
            <person name="Ma Y."/>
            <person name="Qing Z."/>
            <person name="Tang Q."/>
            <person name="Cao H."/>
            <person name="Cheng P."/>
            <person name="Zheng Y."/>
            <person name="Yuan Z."/>
            <person name="Zhou Y."/>
            <person name="Liu J."/>
            <person name="Tang Z."/>
            <person name="Zhuo Y."/>
            <person name="Zhang Y."/>
            <person name="Yu L."/>
            <person name="Huang J."/>
            <person name="Yang P."/>
            <person name="Peng Q."/>
            <person name="Zhang J."/>
            <person name="Jiang W."/>
            <person name="Zhang Z."/>
            <person name="Lin K."/>
            <person name="Ro D.K."/>
            <person name="Chen X."/>
            <person name="Xiong X."/>
            <person name="Shang Y."/>
            <person name="Huang S."/>
            <person name="Zeng J."/>
        </authorList>
    </citation>
    <scope>NUCLEOTIDE SEQUENCE [LARGE SCALE GENOMIC DNA]</scope>
    <source>
        <strain evidence="3">cv. BLH2017</strain>
        <tissue evidence="2">Root</tissue>
    </source>
</reference>
<sequence>MGALGRSGIVRKSNESMRLIVTTFVGVVFGFLMGVSFPVSFTKLNFASGLIPPFDLPWSTVMIQNKSSSTQVQISNDTTTLWVPTNPRGAERLPPGIVTAGSDLYLRRLWGKPSEDIIMKPKYLVTFTVGLDQKTNIDAAVKKFSENFTIMLFHYDGRTSEWDDLEWSNRAIHVSVRKQTKWWYAKRFLHPDIVAPYEYIFIWDEDLGVENFDAEEYIKLVKKHGLEISQPGLEPDRGTTWQMTKRRGDLEVHKDTEEKPGWCADPHLPPCAAFVEIMAPVFSRDAWRCVWHMIQNDLVHGWGLDFALRKCVEPAHEKIGVVDAQWIVHQTVPSLGNQGVAQNGKAPWEGVRERCRNEWSIFQNRFTKAEKAYYNELGIEPPNSTSI</sequence>
<dbReference type="PANTHER" id="PTHR31210">
    <property type="entry name" value="OS06G0731900 PROTEIN"/>
    <property type="match status" value="1"/>
</dbReference>
<dbReference type="InterPro" id="IPR007877">
    <property type="entry name" value="DUF707"/>
</dbReference>
<keyword evidence="1" id="KW-0472">Membrane</keyword>
<dbReference type="OMA" id="CRKEWEI"/>
<name>A0A200RDN6_MACCD</name>
<evidence type="ECO:0000313" key="3">
    <source>
        <dbReference type="Proteomes" id="UP000195402"/>
    </source>
</evidence>
<dbReference type="Pfam" id="PF05212">
    <property type="entry name" value="DUF707"/>
    <property type="match status" value="1"/>
</dbReference>
<comment type="caution">
    <text evidence="2">The sequence shown here is derived from an EMBL/GenBank/DDBJ whole genome shotgun (WGS) entry which is preliminary data.</text>
</comment>
<gene>
    <name evidence="2" type="ORF">BVC80_887g112</name>
</gene>
<keyword evidence="3" id="KW-1185">Reference proteome</keyword>
<dbReference type="PANTHER" id="PTHR31210:SF68">
    <property type="entry name" value="OS06G0727800 PROTEIN"/>
    <property type="match status" value="1"/>
</dbReference>
<dbReference type="AlphaFoldDB" id="A0A200RDN6"/>